<name>A0AA41H9M1_9BURK</name>
<gene>
    <name evidence="1" type="ORF">KVP70_26880</name>
    <name evidence="2" type="ORF">L1274_002978</name>
</gene>
<evidence type="ECO:0000313" key="4">
    <source>
        <dbReference type="Proteomes" id="UP001162889"/>
    </source>
</evidence>
<dbReference type="Proteomes" id="UP001162889">
    <property type="component" value="Unassembled WGS sequence"/>
</dbReference>
<comment type="caution">
    <text evidence="1">The sequence shown here is derived from an EMBL/GenBank/DDBJ whole genome shotgun (WGS) entry which is preliminary data.</text>
</comment>
<accession>A0AA41H9M1</accession>
<sequence>MSAAHHYDVFNGDADGIFALHQMRLHTPLQAELVTGVKREVELLRRVPDGCRGQVLVLDISLDSNSAALQRLLDGGAEVDYFDHHSADRAFDHPRLRLHCDDAPDVCTSILVDRHLQGRHRPWAVAAAFGDNLAEAACRLARRSGLDSAAVEALAQLGQVFNYNAYGESVQDLHVAPAALYRALAGHEQPFGFIADSELYRALCAGYRDDCARLQGLRPHAELGAGAVYILPASAWARRVSGVLANRLAAQHHGASFAVLNERDDGSYLVSVRSGAPLTHSANGFCQQFDTGGGRKGAAGINRLPAAELDRFMDSFRRYYTAPPAGQLTKEETA</sequence>
<evidence type="ECO:0000313" key="1">
    <source>
        <dbReference type="EMBL" id="MBV6324558.1"/>
    </source>
</evidence>
<dbReference type="RefSeq" id="WP_217945477.1">
    <property type="nucleotide sequence ID" value="NZ_JAHTGR010000018.1"/>
</dbReference>
<evidence type="ECO:0000313" key="2">
    <source>
        <dbReference type="EMBL" id="MCP2009265.1"/>
    </source>
</evidence>
<dbReference type="AlphaFoldDB" id="A0AA41H9M1"/>
<keyword evidence="4" id="KW-1185">Reference proteome</keyword>
<dbReference type="EMBL" id="JALJZU010000005">
    <property type="protein sequence ID" value="MCP2009265.1"/>
    <property type="molecule type" value="Genomic_DNA"/>
</dbReference>
<proteinExistence type="predicted"/>
<organism evidence="1 3">
    <name type="scientific">Duganella violaceipulchra</name>
    <dbReference type="NCBI Taxonomy" id="2849652"/>
    <lineage>
        <taxon>Bacteria</taxon>
        <taxon>Pseudomonadati</taxon>
        <taxon>Pseudomonadota</taxon>
        <taxon>Betaproteobacteria</taxon>
        <taxon>Burkholderiales</taxon>
        <taxon>Oxalobacteraceae</taxon>
        <taxon>Telluria group</taxon>
        <taxon>Duganella</taxon>
    </lineage>
</organism>
<dbReference type="Proteomes" id="UP001155901">
    <property type="component" value="Unassembled WGS sequence"/>
</dbReference>
<protein>
    <submittedName>
        <fullName evidence="1">DHH family phosphoesterase</fullName>
    </submittedName>
</protein>
<reference evidence="2" key="2">
    <citation type="submission" date="2022-03" db="EMBL/GenBank/DDBJ databases">
        <title>Genome Encyclopedia of Bacteria and Archaea VI: Functional Genomics of Type Strains.</title>
        <authorList>
            <person name="Whitman W."/>
        </authorList>
    </citation>
    <scope>NUCLEOTIDE SEQUENCE</scope>
    <source>
        <strain evidence="2">HSC-15S17</strain>
    </source>
</reference>
<reference evidence="1" key="1">
    <citation type="submission" date="2021-07" db="EMBL/GenBank/DDBJ databases">
        <title>Characterization of violacein-producing bacteria and related species.</title>
        <authorList>
            <person name="Wilson H.S."/>
            <person name="De Leon M.E."/>
        </authorList>
    </citation>
    <scope>NUCLEOTIDE SEQUENCE</scope>
    <source>
        <strain evidence="1">HSC-15S17</strain>
    </source>
</reference>
<evidence type="ECO:0000313" key="3">
    <source>
        <dbReference type="Proteomes" id="UP001155901"/>
    </source>
</evidence>
<dbReference type="EMBL" id="JAHTGR010000018">
    <property type="protein sequence ID" value="MBV6324558.1"/>
    <property type="molecule type" value="Genomic_DNA"/>
</dbReference>